<dbReference type="SUPFAM" id="SSF49373">
    <property type="entry name" value="Invasin/intimin cell-adhesion fragments"/>
    <property type="match status" value="1"/>
</dbReference>
<keyword evidence="4" id="KW-1185">Reference proteome</keyword>
<dbReference type="GO" id="GO:0016788">
    <property type="term" value="F:hydrolase activity, acting on ester bonds"/>
    <property type="evidence" value="ECO:0007669"/>
    <property type="project" value="UniProtKB-ARBA"/>
</dbReference>
<dbReference type="Gene3D" id="2.60.40.1080">
    <property type="match status" value="1"/>
</dbReference>
<evidence type="ECO:0000256" key="1">
    <source>
        <dbReference type="SAM" id="SignalP"/>
    </source>
</evidence>
<dbReference type="eggNOG" id="ENOG502Z83M">
    <property type="taxonomic scope" value="Bacteria"/>
</dbReference>
<dbReference type="InterPro" id="IPR032616">
    <property type="entry name" value="DUF4886"/>
</dbReference>
<organism evidence="3 4">
    <name type="scientific">Bacteroides oleiciplenus YIT 12058</name>
    <dbReference type="NCBI Taxonomy" id="742727"/>
    <lineage>
        <taxon>Bacteria</taxon>
        <taxon>Pseudomonadati</taxon>
        <taxon>Bacteroidota</taxon>
        <taxon>Bacteroidia</taxon>
        <taxon>Bacteroidales</taxon>
        <taxon>Bacteroidaceae</taxon>
        <taxon>Bacteroides</taxon>
    </lineage>
</organism>
<name>K9E2W9_9BACE</name>
<dbReference type="Proteomes" id="UP000009872">
    <property type="component" value="Unassembled WGS sequence"/>
</dbReference>
<dbReference type="RefSeq" id="WP_009129990.1">
    <property type="nucleotide sequence ID" value="NZ_JH992941.1"/>
</dbReference>
<dbReference type="SMART" id="SM00635">
    <property type="entry name" value="BID_2"/>
    <property type="match status" value="1"/>
</dbReference>
<reference evidence="3 4" key="1">
    <citation type="submission" date="2012-09" db="EMBL/GenBank/DDBJ databases">
        <title>The Genome Sequence of Bacteroides oleiciplenus YIT 12058.</title>
        <authorList>
            <consortium name="The Broad Institute Genome Sequencing Platform"/>
            <person name="Earl A."/>
            <person name="Ward D."/>
            <person name="Feldgarden M."/>
            <person name="Gevers D."/>
            <person name="Morotomi M."/>
            <person name="Walker B."/>
            <person name="Young S.K."/>
            <person name="Zeng Q."/>
            <person name="Gargeya S."/>
            <person name="Fitzgerald M."/>
            <person name="Haas B."/>
            <person name="Abouelleil A."/>
            <person name="Alvarado L."/>
            <person name="Arachchi H.M."/>
            <person name="Berlin A.M."/>
            <person name="Chapman S.B."/>
            <person name="Goldberg J."/>
            <person name="Griggs A."/>
            <person name="Gujja S."/>
            <person name="Hansen M."/>
            <person name="Howarth C."/>
            <person name="Imamovic A."/>
            <person name="Larimer J."/>
            <person name="McCowen C."/>
            <person name="Montmayeur A."/>
            <person name="Murphy C."/>
            <person name="Neiman D."/>
            <person name="Pearson M."/>
            <person name="Priest M."/>
            <person name="Roberts A."/>
            <person name="Saif S."/>
            <person name="Shea T."/>
            <person name="Sisk P."/>
            <person name="Sykes S."/>
            <person name="Wortman J."/>
            <person name="Nusbaum C."/>
            <person name="Birren B."/>
        </authorList>
    </citation>
    <scope>NUCLEOTIDE SEQUENCE [LARGE SCALE GENOMIC DNA]</scope>
    <source>
        <strain evidence="3 4">YIT 12058</strain>
    </source>
</reference>
<dbReference type="InterPro" id="IPR003343">
    <property type="entry name" value="Big_2"/>
</dbReference>
<dbReference type="Pfam" id="PF02368">
    <property type="entry name" value="Big_2"/>
    <property type="match status" value="1"/>
</dbReference>
<gene>
    <name evidence="3" type="ORF">HMPREF9447_02431</name>
</gene>
<feature type="chain" id="PRO_5003926445" description="BIG2 domain-containing protein" evidence="1">
    <location>
        <begin position="23"/>
        <end position="569"/>
    </location>
</feature>
<comment type="caution">
    <text evidence="3">The sequence shown here is derived from an EMBL/GenBank/DDBJ whole genome shotgun (WGS) entry which is preliminary data.</text>
</comment>
<keyword evidence="1" id="KW-0732">Signal</keyword>
<dbReference type="EMBL" id="ADLF01000009">
    <property type="protein sequence ID" value="EKU91013.1"/>
    <property type="molecule type" value="Genomic_DNA"/>
</dbReference>
<protein>
    <recommendedName>
        <fullName evidence="2">BIG2 domain-containing protein</fullName>
    </recommendedName>
</protein>
<evidence type="ECO:0000313" key="3">
    <source>
        <dbReference type="EMBL" id="EKU91013.1"/>
    </source>
</evidence>
<dbReference type="PROSITE" id="PS51257">
    <property type="entry name" value="PROKAR_LIPOPROTEIN"/>
    <property type="match status" value="1"/>
</dbReference>
<evidence type="ECO:0000313" key="4">
    <source>
        <dbReference type="Proteomes" id="UP000009872"/>
    </source>
</evidence>
<dbReference type="InterPro" id="IPR036514">
    <property type="entry name" value="SGNH_hydro_sf"/>
</dbReference>
<dbReference type="PATRIC" id="fig|742727.4.peg.2473"/>
<feature type="signal peptide" evidence="1">
    <location>
        <begin position="1"/>
        <end position="22"/>
    </location>
</feature>
<evidence type="ECO:0000259" key="2">
    <source>
        <dbReference type="SMART" id="SM00635"/>
    </source>
</evidence>
<dbReference type="Gene3D" id="3.40.50.1110">
    <property type="entry name" value="SGNH hydrolase"/>
    <property type="match status" value="1"/>
</dbReference>
<accession>K9E2W9</accession>
<dbReference type="HOGENOM" id="CLU_034538_0_0_10"/>
<dbReference type="InterPro" id="IPR008964">
    <property type="entry name" value="Invasin/intimin_cell_adhesion"/>
</dbReference>
<dbReference type="AlphaFoldDB" id="K9E2W9"/>
<feature type="domain" description="BIG2" evidence="2">
    <location>
        <begin position="31"/>
        <end position="111"/>
    </location>
</feature>
<dbReference type="Pfam" id="PF16227">
    <property type="entry name" value="DUF4886"/>
    <property type="match status" value="1"/>
</dbReference>
<sequence length="569" mass="62975">MKSITFILGIIMLAIFAFTSCTDDNDVYPSNDKFVRIDQTSLSIVVGEKFKVTATTDEANADSYKLTWSVLDTDIATATDADNNTGVITAVAAGTTVIKVETIDGRLVYFADLTVSEGERSVKVLTIGSGISNDATISYLHDIAKNEGLPLVIGNLSSAGASLEDHMKNITENQGVYQYNRIAADGGLNTQNNQLLKTVIKSENWDYIAIEEALPLSGKLEGYQTYLPQILEYIKEQATNPDVKYILHQPWAYAQNALEEAFADYDNDQIQMFNAIANATSRAKEFAQIDITIPSGTAIQNGRTSYVAESILRDNTYLNMNIGRFITACTWFEALFGKDLTTSSYKSDNLSNFDTHLAKEAAHSAIIAPKNITDLIDYKEQGPNEFVLECPIYIDFGPIESAAPFNNYRFPTDAMLGNLKDEQGNATAFQLGVEERFTGVLERGLENLLGFPKTASEDMFFSDGITIPVSSFKMSYLNRDQKYTFVFYGHINDRLTETEFHIIGKNEGVGYVVNDDNLNRVAIIQDIEPTDEGTITIKLQPGPNNTQWAKFFGVNAMIITPEGYELLLP</sequence>
<dbReference type="STRING" id="742727.HMPREF9447_02431"/>
<proteinExistence type="predicted"/>